<feature type="compositionally biased region" description="Polar residues" evidence="1">
    <location>
        <begin position="355"/>
        <end position="364"/>
    </location>
</feature>
<evidence type="ECO:0000313" key="4">
    <source>
        <dbReference type="EMBL" id="CAK0813196.1"/>
    </source>
</evidence>
<feature type="compositionally biased region" description="Low complexity" evidence="1">
    <location>
        <begin position="365"/>
        <end position="388"/>
    </location>
</feature>
<evidence type="ECO:0000313" key="5">
    <source>
        <dbReference type="Proteomes" id="UP001189429"/>
    </source>
</evidence>
<organism evidence="4 5">
    <name type="scientific">Prorocentrum cordatum</name>
    <dbReference type="NCBI Taxonomy" id="2364126"/>
    <lineage>
        <taxon>Eukaryota</taxon>
        <taxon>Sar</taxon>
        <taxon>Alveolata</taxon>
        <taxon>Dinophyceae</taxon>
        <taxon>Prorocentrales</taxon>
        <taxon>Prorocentraceae</taxon>
        <taxon>Prorocentrum</taxon>
    </lineage>
</organism>
<reference evidence="4" key="1">
    <citation type="submission" date="2023-10" db="EMBL/GenBank/DDBJ databases">
        <authorList>
            <person name="Chen Y."/>
            <person name="Shah S."/>
            <person name="Dougan E. K."/>
            <person name="Thang M."/>
            <person name="Chan C."/>
        </authorList>
    </citation>
    <scope>NUCLEOTIDE SEQUENCE [LARGE SCALE GENOMIC DNA]</scope>
</reference>
<keyword evidence="5" id="KW-1185">Reference proteome</keyword>
<name>A0ABN9R4A7_9DINO</name>
<feature type="domain" description="Chitin-binding type-4" evidence="3">
    <location>
        <begin position="67"/>
        <end position="243"/>
    </location>
</feature>
<dbReference type="Pfam" id="PF03067">
    <property type="entry name" value="LPMO_10"/>
    <property type="match status" value="1"/>
</dbReference>
<accession>A0ABN9R4A7</accession>
<feature type="compositionally biased region" description="Pro residues" evidence="1">
    <location>
        <begin position="389"/>
        <end position="423"/>
    </location>
</feature>
<feature type="compositionally biased region" description="Low complexity" evidence="1">
    <location>
        <begin position="319"/>
        <end position="329"/>
    </location>
</feature>
<dbReference type="Proteomes" id="UP001189429">
    <property type="component" value="Unassembled WGS sequence"/>
</dbReference>
<gene>
    <name evidence="4" type="ORF">PCOR1329_LOCUS17206</name>
</gene>
<dbReference type="InterPro" id="IPR004302">
    <property type="entry name" value="Cellulose/chitin-bd_N"/>
</dbReference>
<dbReference type="EMBL" id="CAUYUJ010005324">
    <property type="protein sequence ID" value="CAK0813196.1"/>
    <property type="molecule type" value="Genomic_DNA"/>
</dbReference>
<protein>
    <recommendedName>
        <fullName evidence="3">Chitin-binding type-4 domain-containing protein</fullName>
    </recommendedName>
</protein>
<evidence type="ECO:0000256" key="1">
    <source>
        <dbReference type="SAM" id="MobiDB-lite"/>
    </source>
</evidence>
<evidence type="ECO:0000256" key="2">
    <source>
        <dbReference type="SAM" id="SignalP"/>
    </source>
</evidence>
<feature type="signal peptide" evidence="2">
    <location>
        <begin position="1"/>
        <end position="21"/>
    </location>
</feature>
<proteinExistence type="predicted"/>
<feature type="compositionally biased region" description="Low complexity" evidence="1">
    <location>
        <begin position="336"/>
        <end position="354"/>
    </location>
</feature>
<evidence type="ECO:0000259" key="3">
    <source>
        <dbReference type="Pfam" id="PF03067"/>
    </source>
</evidence>
<sequence length="501" mass="52519">MAPAPLAAALFLGSLLSLANGHAYITQPAMRGGAFNQPLNGYCPQCLGSSSLPLPTCGQSKFLDVAGPVTELRAGELAEFAIRMTAHHKGHFVFRLCDRHLEGTSGGLQAEERCLNEHVLKRARPEEVHSDCGPNDSRGDCQPYDEANPGYWYLPPPGQSEYRFHYWIPSNLTCQSCTLQWWWMSANSCTPHRDAYACYFREMARSGWNAVAWWGGASASANCPAVQAPPRECGEQFKNCADVRVVDGSGTFAPTPPPAPTLPPTPAPTLAPGAGCVHQTDCSRSAWCNNPRFTTWCPGHQASDCPSPHCTVSGSRPGQAPTAAPTSRPTAPPTQAPSTTSAPRPTLPAPATSSITPMTTGSTQPPTLSSSTAGPTTTSTSGAQTTAAPPAPSPTASPMPSPAPSSTPATSPLPSPAPSPAPPVSTACTECAAMHPGAACVWPTGQCYRVLEDICAHFQGTWCGGASLAESGLTKTKRHHAFLGVALLQAPALELRQHGEL</sequence>
<keyword evidence="2" id="KW-0732">Signal</keyword>
<feature type="chain" id="PRO_5045235837" description="Chitin-binding type-4 domain-containing protein" evidence="2">
    <location>
        <begin position="22"/>
        <end position="501"/>
    </location>
</feature>
<comment type="caution">
    <text evidence="4">The sequence shown here is derived from an EMBL/GenBank/DDBJ whole genome shotgun (WGS) entry which is preliminary data.</text>
</comment>
<feature type="region of interest" description="Disordered" evidence="1">
    <location>
        <begin position="307"/>
        <end position="426"/>
    </location>
</feature>